<accession>A0AAD6Z481</accession>
<keyword evidence="3" id="KW-1185">Reference proteome</keyword>
<name>A0AAD6Z481_9AGAR</name>
<evidence type="ECO:0000256" key="1">
    <source>
        <dbReference type="SAM" id="MobiDB-lite"/>
    </source>
</evidence>
<dbReference type="AlphaFoldDB" id="A0AAD6Z481"/>
<dbReference type="EMBL" id="JARIHO010000092">
    <property type="protein sequence ID" value="KAJ7306666.1"/>
    <property type="molecule type" value="Genomic_DNA"/>
</dbReference>
<feature type="region of interest" description="Disordered" evidence="1">
    <location>
        <begin position="193"/>
        <end position="224"/>
    </location>
</feature>
<reference evidence="2" key="1">
    <citation type="submission" date="2023-03" db="EMBL/GenBank/DDBJ databases">
        <title>Massive genome expansion in bonnet fungi (Mycena s.s.) driven by repeated elements and novel gene families across ecological guilds.</title>
        <authorList>
            <consortium name="Lawrence Berkeley National Laboratory"/>
            <person name="Harder C.B."/>
            <person name="Miyauchi S."/>
            <person name="Viragh M."/>
            <person name="Kuo A."/>
            <person name="Thoen E."/>
            <person name="Andreopoulos B."/>
            <person name="Lu D."/>
            <person name="Skrede I."/>
            <person name="Drula E."/>
            <person name="Henrissat B."/>
            <person name="Morin E."/>
            <person name="Kohler A."/>
            <person name="Barry K."/>
            <person name="LaButti K."/>
            <person name="Morin E."/>
            <person name="Salamov A."/>
            <person name="Lipzen A."/>
            <person name="Mereny Z."/>
            <person name="Hegedus B."/>
            <person name="Baldrian P."/>
            <person name="Stursova M."/>
            <person name="Weitz H."/>
            <person name="Taylor A."/>
            <person name="Grigoriev I.V."/>
            <person name="Nagy L.G."/>
            <person name="Martin F."/>
            <person name="Kauserud H."/>
        </authorList>
    </citation>
    <scope>NUCLEOTIDE SEQUENCE</scope>
    <source>
        <strain evidence="2">CBHHK002</strain>
    </source>
</reference>
<sequence>MRTPADRRKFRQEIGWYEHEDGEGGEYSSLDVPILHEDGSEEYDIHTCFLNPVLMRLYVALIRGPAAAAKMLDPEADVHVPKTDNMELIHGIDHTEAGAIAGSCVLAIWGKSPDVHLNPRGDHTNIDYKARFDEYLDILTTGLRKKSPSILHVFAEWDRIVFPDAEAGCVDPPNKQRRGKSDGYRRAMEAMAAEVQGQGEHHSDGEEEATNGSGTEGVGDGDPA</sequence>
<comment type="caution">
    <text evidence="2">The sequence shown here is derived from an EMBL/GenBank/DDBJ whole genome shotgun (WGS) entry which is preliminary data.</text>
</comment>
<dbReference type="Proteomes" id="UP001218218">
    <property type="component" value="Unassembled WGS sequence"/>
</dbReference>
<protein>
    <submittedName>
        <fullName evidence="2">Uncharacterized protein</fullName>
    </submittedName>
</protein>
<proteinExistence type="predicted"/>
<organism evidence="2 3">
    <name type="scientific">Mycena albidolilacea</name>
    <dbReference type="NCBI Taxonomy" id="1033008"/>
    <lineage>
        <taxon>Eukaryota</taxon>
        <taxon>Fungi</taxon>
        <taxon>Dikarya</taxon>
        <taxon>Basidiomycota</taxon>
        <taxon>Agaricomycotina</taxon>
        <taxon>Agaricomycetes</taxon>
        <taxon>Agaricomycetidae</taxon>
        <taxon>Agaricales</taxon>
        <taxon>Marasmiineae</taxon>
        <taxon>Mycenaceae</taxon>
        <taxon>Mycena</taxon>
    </lineage>
</organism>
<evidence type="ECO:0000313" key="2">
    <source>
        <dbReference type="EMBL" id="KAJ7306666.1"/>
    </source>
</evidence>
<evidence type="ECO:0000313" key="3">
    <source>
        <dbReference type="Proteomes" id="UP001218218"/>
    </source>
</evidence>
<gene>
    <name evidence="2" type="ORF">DFH08DRAFT_516170</name>
</gene>
<feature type="compositionally biased region" description="Gly residues" evidence="1">
    <location>
        <begin position="214"/>
        <end position="224"/>
    </location>
</feature>